<proteinExistence type="inferred from homology"/>
<evidence type="ECO:0000256" key="2">
    <source>
        <dbReference type="ARBA" id="ARBA00005879"/>
    </source>
</evidence>
<evidence type="ECO:0000256" key="1">
    <source>
        <dbReference type="ARBA" id="ARBA00004953"/>
    </source>
</evidence>
<dbReference type="RefSeq" id="WP_173163524.1">
    <property type="nucleotide sequence ID" value="NZ_CP053716.1"/>
</dbReference>
<dbReference type="UniPathway" id="UPA00148"/>
<name>A0A6M8J191_9ACTN</name>
<dbReference type="NCBIfam" id="TIGR01465">
    <property type="entry name" value="cobM_cbiF"/>
    <property type="match status" value="1"/>
</dbReference>
<dbReference type="InterPro" id="IPR006362">
    <property type="entry name" value="Cbl_synth_CobM/CibF"/>
</dbReference>
<evidence type="ECO:0000256" key="6">
    <source>
        <dbReference type="ARBA" id="ARBA00022691"/>
    </source>
</evidence>
<accession>A0A6M8J191</accession>
<dbReference type="InterPro" id="IPR035996">
    <property type="entry name" value="4pyrrol_Methylase_sf"/>
</dbReference>
<dbReference type="EMBL" id="CP053716">
    <property type="protein sequence ID" value="QKF06871.1"/>
    <property type="molecule type" value="Genomic_DNA"/>
</dbReference>
<reference evidence="9" key="1">
    <citation type="submission" date="2020-05" db="EMBL/GenBank/DDBJ databases">
        <title>Novel species in genus Nocardioides.</title>
        <authorList>
            <person name="Zhang G."/>
        </authorList>
    </citation>
    <scope>NUCLEOTIDE SEQUENCE [LARGE SCALE GENOMIC DNA]</scope>
    <source>
        <strain evidence="9">zg-1050</strain>
    </source>
</reference>
<keyword evidence="6" id="KW-0949">S-adenosyl-L-methionine</keyword>
<keyword evidence="5 8" id="KW-0808">Transferase</keyword>
<organism evidence="8 9">
    <name type="scientific">Berryella wangjianweii</name>
    <dbReference type="NCBI Taxonomy" id="2734634"/>
    <lineage>
        <taxon>Bacteria</taxon>
        <taxon>Bacillati</taxon>
        <taxon>Actinomycetota</taxon>
        <taxon>Coriobacteriia</taxon>
        <taxon>Eggerthellales</taxon>
        <taxon>Eggerthellaceae</taxon>
        <taxon>Berryella</taxon>
    </lineage>
</organism>
<dbReference type="KEGG" id="bwa:HLV38_01100"/>
<evidence type="ECO:0000313" key="8">
    <source>
        <dbReference type="EMBL" id="QKF06871.1"/>
    </source>
</evidence>
<sequence length="266" mass="27818">MIHFVGAGPGAPDLITLRGARLLAEAGLVVYAGSLVNPQLLEGTPPGCVVMDSARMTLEDVVEALQSAHDRGIDAVRLHTGDPALYGAIREQMDQLDARGIPYDVTPGVSSLFGAAAALGAELTLPGVTQSLIVTRAEGRTPVPEAERLVGLAAHGCTLALFLSAGLLDRVEADLAAAGLEPDTPAAIVYRATWPDQQVHRCTASTLARTARQAGITRTALVLVGRFLGEGFDRSLLYDPAFSHGYRTAHAAPPCRKGPAEAARDE</sequence>
<comment type="similarity">
    <text evidence="2">Belongs to the precorrin methyltransferase family.</text>
</comment>
<dbReference type="EC" id="2.1.1.133" evidence="8"/>
<evidence type="ECO:0000256" key="3">
    <source>
        <dbReference type="ARBA" id="ARBA00022573"/>
    </source>
</evidence>
<protein>
    <submittedName>
        <fullName evidence="8">Precorrin-4 C(11)-methyltransferase</fullName>
        <ecNumber evidence="8">2.1.1.133</ecNumber>
    </submittedName>
</protein>
<dbReference type="InterPro" id="IPR003043">
    <property type="entry name" value="Uropor_MeTrfase_CS"/>
</dbReference>
<keyword evidence="4 8" id="KW-0489">Methyltransferase</keyword>
<evidence type="ECO:0000259" key="7">
    <source>
        <dbReference type="Pfam" id="PF00590"/>
    </source>
</evidence>
<dbReference type="InterPro" id="IPR014777">
    <property type="entry name" value="4pyrrole_Mease_sub1"/>
</dbReference>
<dbReference type="PANTHER" id="PTHR45790:SF4">
    <property type="entry name" value="COBALT-PRECORRIN-4 C(11)-METHYLTRANSFERASE"/>
    <property type="match status" value="1"/>
</dbReference>
<keyword evidence="3" id="KW-0169">Cobalamin biosynthesis</keyword>
<evidence type="ECO:0000256" key="4">
    <source>
        <dbReference type="ARBA" id="ARBA00022603"/>
    </source>
</evidence>
<dbReference type="GO" id="GO:0046026">
    <property type="term" value="F:precorrin-4 C11-methyltransferase activity"/>
    <property type="evidence" value="ECO:0007669"/>
    <property type="project" value="UniProtKB-EC"/>
</dbReference>
<dbReference type="InterPro" id="IPR050161">
    <property type="entry name" value="Siro_Cobalamin_biosynth"/>
</dbReference>
<dbReference type="Pfam" id="PF00590">
    <property type="entry name" value="TP_methylase"/>
    <property type="match status" value="1"/>
</dbReference>
<dbReference type="AlphaFoldDB" id="A0A6M8J191"/>
<keyword evidence="9" id="KW-1185">Reference proteome</keyword>
<dbReference type="PANTHER" id="PTHR45790">
    <property type="entry name" value="SIROHEME SYNTHASE-RELATED"/>
    <property type="match status" value="1"/>
</dbReference>
<dbReference type="InterPro" id="IPR000878">
    <property type="entry name" value="4pyrrol_Mease"/>
</dbReference>
<dbReference type="Proteomes" id="UP000503297">
    <property type="component" value="Chromosome"/>
</dbReference>
<dbReference type="InterPro" id="IPR014776">
    <property type="entry name" value="4pyrrole_Mease_sub2"/>
</dbReference>
<dbReference type="CDD" id="cd11641">
    <property type="entry name" value="Precorrin-4_C11-MT"/>
    <property type="match status" value="1"/>
</dbReference>
<gene>
    <name evidence="8" type="primary">cobM</name>
    <name evidence="8" type="ORF">HLV38_01100</name>
</gene>
<feature type="domain" description="Tetrapyrrole methylase" evidence="7">
    <location>
        <begin position="1"/>
        <end position="207"/>
    </location>
</feature>
<comment type="pathway">
    <text evidence="1">Cofactor biosynthesis; adenosylcobalamin biosynthesis.</text>
</comment>
<dbReference type="Gene3D" id="3.30.950.10">
    <property type="entry name" value="Methyltransferase, Cobalt-precorrin-4 Transmethylase, Domain 2"/>
    <property type="match status" value="1"/>
</dbReference>
<dbReference type="Gene3D" id="3.40.1010.10">
    <property type="entry name" value="Cobalt-precorrin-4 Transmethylase, Domain 1"/>
    <property type="match status" value="1"/>
</dbReference>
<dbReference type="GO" id="GO:0032259">
    <property type="term" value="P:methylation"/>
    <property type="evidence" value="ECO:0007669"/>
    <property type="project" value="UniProtKB-KW"/>
</dbReference>
<dbReference type="GO" id="GO:0009236">
    <property type="term" value="P:cobalamin biosynthetic process"/>
    <property type="evidence" value="ECO:0007669"/>
    <property type="project" value="UniProtKB-UniPathway"/>
</dbReference>
<evidence type="ECO:0000256" key="5">
    <source>
        <dbReference type="ARBA" id="ARBA00022679"/>
    </source>
</evidence>
<evidence type="ECO:0000313" key="9">
    <source>
        <dbReference type="Proteomes" id="UP000503297"/>
    </source>
</evidence>
<dbReference type="PROSITE" id="PS00839">
    <property type="entry name" value="SUMT_1"/>
    <property type="match status" value="1"/>
</dbReference>
<dbReference type="SUPFAM" id="SSF53790">
    <property type="entry name" value="Tetrapyrrole methylase"/>
    <property type="match status" value="1"/>
</dbReference>